<keyword evidence="6" id="KW-0288">FMN</keyword>
<evidence type="ECO:0000256" key="7">
    <source>
        <dbReference type="ARBA" id="ARBA00022723"/>
    </source>
</evidence>
<evidence type="ECO:0000313" key="14">
    <source>
        <dbReference type="Proteomes" id="UP001187531"/>
    </source>
</evidence>
<reference evidence="13" key="1">
    <citation type="submission" date="2023-07" db="EMBL/GenBank/DDBJ databases">
        <title>Chromosome-level genome assembly of Artemia franciscana.</title>
        <authorList>
            <person name="Jo E."/>
        </authorList>
    </citation>
    <scope>NUCLEOTIDE SEQUENCE</scope>
    <source>
        <tissue evidence="13">Whole body</tissue>
    </source>
</reference>
<dbReference type="InterPro" id="IPR050607">
    <property type="entry name" value="NOS"/>
</dbReference>
<evidence type="ECO:0000256" key="10">
    <source>
        <dbReference type="ARBA" id="ARBA00023002"/>
    </source>
</evidence>
<evidence type="ECO:0000256" key="11">
    <source>
        <dbReference type="ARBA" id="ARBA00023004"/>
    </source>
</evidence>
<dbReference type="AlphaFoldDB" id="A0AA88H6Q6"/>
<dbReference type="Gene3D" id="3.90.440.10">
    <property type="entry name" value="Nitric Oxide Synthase,Heme Domain,Chain A domain 2"/>
    <property type="match status" value="1"/>
</dbReference>
<dbReference type="SUPFAM" id="SSF56512">
    <property type="entry name" value="Nitric oxide (NO) synthase oxygenase domain"/>
    <property type="match status" value="1"/>
</dbReference>
<keyword evidence="5" id="KW-0349">Heme</keyword>
<evidence type="ECO:0000256" key="6">
    <source>
        <dbReference type="ARBA" id="ARBA00022643"/>
    </source>
</evidence>
<evidence type="ECO:0000313" key="13">
    <source>
        <dbReference type="EMBL" id="KAK2703070.1"/>
    </source>
</evidence>
<dbReference type="GO" id="GO:0046872">
    <property type="term" value="F:metal ion binding"/>
    <property type="evidence" value="ECO:0007669"/>
    <property type="project" value="UniProtKB-KW"/>
</dbReference>
<evidence type="ECO:0000256" key="1">
    <source>
        <dbReference type="ARBA" id="ARBA00001917"/>
    </source>
</evidence>
<dbReference type="Gene3D" id="3.90.1230.10">
    <property type="entry name" value="Nitric Oxide Synthase, Chain A, domain 3"/>
    <property type="match status" value="1"/>
</dbReference>
<accession>A0AA88H6Q6</accession>
<keyword evidence="7" id="KW-0479">Metal-binding</keyword>
<comment type="similarity">
    <text evidence="3">Belongs to the NOS family.</text>
</comment>
<protein>
    <recommendedName>
        <fullName evidence="4">nitric-oxide synthase (NADPH)</fullName>
        <ecNumber evidence="4">1.14.13.39</ecNumber>
    </recommendedName>
</protein>
<feature type="domain" description="Nitric oxide synthase (NOS)" evidence="12">
    <location>
        <begin position="12"/>
        <end position="223"/>
    </location>
</feature>
<sequence length="315" mass="35605">MTKFVSVLIPGEQLGWAGKGTRQDILPLIVQAGDGEAHFFDIPEDLVLQVPLRHPKYEKFTDLGYKWFALPGVSCLKLDCGGLEFSAIPFSGWYSDSEIGSRDLGDKHRFNLAPVMAGIMGLNTETNESNWRDLAVSELVVAVAHSFREAKITIVDHQTAFTKRRPSETFIEHSKSEHEERGGCPTDWVWVNPPGSFTTPVYHQEVLFYWIKPLYDYQDQPWKTYNFGKHFRGTLEKREIDYLKRFRHMARESRDDRVFIPNGYTALHASRGVSVGPGLLRIFKSKQSTGGPIALAPWSAKLSGSVSAYLHVTQS</sequence>
<dbReference type="GO" id="GO:0006809">
    <property type="term" value="P:nitric oxide biosynthetic process"/>
    <property type="evidence" value="ECO:0007669"/>
    <property type="project" value="InterPro"/>
</dbReference>
<name>A0AA88H6Q6_ARTSF</name>
<dbReference type="InterPro" id="IPR036119">
    <property type="entry name" value="NOS_N_sf"/>
</dbReference>
<comment type="cofactor">
    <cofactor evidence="1">
        <name>FMN</name>
        <dbReference type="ChEBI" id="CHEBI:58210"/>
    </cofactor>
</comment>
<keyword evidence="11" id="KW-0408">Iron</keyword>
<comment type="caution">
    <text evidence="13">The sequence shown here is derived from an EMBL/GenBank/DDBJ whole genome shotgun (WGS) entry which is preliminary data.</text>
</comment>
<dbReference type="InterPro" id="IPR004030">
    <property type="entry name" value="NOS_N"/>
</dbReference>
<dbReference type="GO" id="GO:0004517">
    <property type="term" value="F:nitric-oxide synthase activity"/>
    <property type="evidence" value="ECO:0007669"/>
    <property type="project" value="UniProtKB-EC"/>
</dbReference>
<dbReference type="PANTHER" id="PTHR43410">
    <property type="entry name" value="NITRIC OXIDE SYNTHASE OXYGENASE"/>
    <property type="match status" value="1"/>
</dbReference>
<comment type="cofactor">
    <cofactor evidence="2">
        <name>heme b</name>
        <dbReference type="ChEBI" id="CHEBI:60344"/>
    </cofactor>
</comment>
<keyword evidence="6" id="KW-0285">Flavoprotein</keyword>
<dbReference type="Proteomes" id="UP001187531">
    <property type="component" value="Unassembled WGS sequence"/>
</dbReference>
<evidence type="ECO:0000256" key="2">
    <source>
        <dbReference type="ARBA" id="ARBA00001970"/>
    </source>
</evidence>
<keyword evidence="9" id="KW-0112">Calmodulin-binding</keyword>
<evidence type="ECO:0000256" key="5">
    <source>
        <dbReference type="ARBA" id="ARBA00022617"/>
    </source>
</evidence>
<evidence type="ECO:0000256" key="9">
    <source>
        <dbReference type="ARBA" id="ARBA00022860"/>
    </source>
</evidence>
<dbReference type="EMBL" id="JAVRJZ010000120">
    <property type="protein sequence ID" value="KAK2703070.1"/>
    <property type="molecule type" value="Genomic_DNA"/>
</dbReference>
<dbReference type="InterPro" id="IPR044940">
    <property type="entry name" value="NOS_dom_2"/>
</dbReference>
<gene>
    <name evidence="13" type="ORF">QYM36_018385</name>
</gene>
<evidence type="ECO:0000256" key="3">
    <source>
        <dbReference type="ARBA" id="ARBA00006267"/>
    </source>
</evidence>
<proteinExistence type="inferred from homology"/>
<dbReference type="GO" id="GO:0005516">
    <property type="term" value="F:calmodulin binding"/>
    <property type="evidence" value="ECO:0007669"/>
    <property type="project" value="UniProtKB-KW"/>
</dbReference>
<keyword evidence="8" id="KW-0521">NADP</keyword>
<dbReference type="InterPro" id="IPR044944">
    <property type="entry name" value="NOS_dom_3"/>
</dbReference>
<evidence type="ECO:0000259" key="12">
    <source>
        <dbReference type="Pfam" id="PF02898"/>
    </source>
</evidence>
<evidence type="ECO:0000256" key="4">
    <source>
        <dbReference type="ARBA" id="ARBA00012989"/>
    </source>
</evidence>
<organism evidence="13 14">
    <name type="scientific">Artemia franciscana</name>
    <name type="common">Brine shrimp</name>
    <name type="synonym">Artemia sanfranciscana</name>
    <dbReference type="NCBI Taxonomy" id="6661"/>
    <lineage>
        <taxon>Eukaryota</taxon>
        <taxon>Metazoa</taxon>
        <taxon>Ecdysozoa</taxon>
        <taxon>Arthropoda</taxon>
        <taxon>Crustacea</taxon>
        <taxon>Branchiopoda</taxon>
        <taxon>Anostraca</taxon>
        <taxon>Artemiidae</taxon>
        <taxon>Artemia</taxon>
    </lineage>
</organism>
<dbReference type="Pfam" id="PF02898">
    <property type="entry name" value="NO_synthase"/>
    <property type="match status" value="1"/>
</dbReference>
<keyword evidence="14" id="KW-1185">Reference proteome</keyword>
<keyword evidence="10" id="KW-0560">Oxidoreductase</keyword>
<dbReference type="PANTHER" id="PTHR43410:SF1">
    <property type="entry name" value="NITRIC OXIDE SYNTHASE"/>
    <property type="match status" value="1"/>
</dbReference>
<evidence type="ECO:0000256" key="8">
    <source>
        <dbReference type="ARBA" id="ARBA00022857"/>
    </source>
</evidence>
<dbReference type="EC" id="1.14.13.39" evidence="4"/>